<name>A0AAP9RE72_CLOBU</name>
<protein>
    <recommendedName>
        <fullName evidence="2">Replication-associated protein ORF2/G2P domain-containing protein</fullName>
    </recommendedName>
</protein>
<dbReference type="InterPro" id="IPR056906">
    <property type="entry name" value="ORF2/G2P_dom"/>
</dbReference>
<dbReference type="Pfam" id="PF23343">
    <property type="entry name" value="REP_ORF2-G2P"/>
    <property type="match status" value="1"/>
</dbReference>
<dbReference type="RefSeq" id="WP_035764046.1">
    <property type="nucleotide sequence ID" value="NZ_AP019716.1"/>
</dbReference>
<accession>A0AAP9RE72</accession>
<dbReference type="AlphaFoldDB" id="A0AAP9RE72"/>
<dbReference type="Proteomes" id="UP000515243">
    <property type="component" value="Chromosome 1"/>
</dbReference>
<evidence type="ECO:0000256" key="1">
    <source>
        <dbReference type="SAM" id="MobiDB-lite"/>
    </source>
</evidence>
<feature type="compositionally biased region" description="Basic and acidic residues" evidence="1">
    <location>
        <begin position="68"/>
        <end position="83"/>
    </location>
</feature>
<proteinExistence type="predicted"/>
<evidence type="ECO:0000313" key="4">
    <source>
        <dbReference type="Proteomes" id="UP000515243"/>
    </source>
</evidence>
<evidence type="ECO:0000259" key="2">
    <source>
        <dbReference type="Pfam" id="PF23343"/>
    </source>
</evidence>
<feature type="domain" description="Replication-associated protein ORF2/G2P" evidence="2">
    <location>
        <begin position="101"/>
        <end position="205"/>
    </location>
</feature>
<organism evidence="3 4">
    <name type="scientific">Clostridium butyricum</name>
    <dbReference type="NCBI Taxonomy" id="1492"/>
    <lineage>
        <taxon>Bacteria</taxon>
        <taxon>Bacillati</taxon>
        <taxon>Bacillota</taxon>
        <taxon>Clostridia</taxon>
        <taxon>Eubacteriales</taxon>
        <taxon>Clostridiaceae</taxon>
        <taxon>Clostridium</taxon>
    </lineage>
</organism>
<evidence type="ECO:0000313" key="3">
    <source>
        <dbReference type="EMBL" id="QMW90954.1"/>
    </source>
</evidence>
<feature type="region of interest" description="Disordered" evidence="1">
    <location>
        <begin position="64"/>
        <end position="83"/>
    </location>
</feature>
<dbReference type="GeneID" id="92944149"/>
<reference evidence="3 4" key="1">
    <citation type="submission" date="2019-05" db="EMBL/GenBank/DDBJ databases">
        <authorList>
            <person name="Schori C."/>
            <person name="Ahrens C."/>
        </authorList>
    </citation>
    <scope>NUCLEOTIDE SEQUENCE [LARGE SCALE GENOMIC DNA]</scope>
    <source>
        <strain evidence="3 4">DSM 10702</strain>
    </source>
</reference>
<sequence length="285" mass="34369">MKKKHKDYDYESIYSKLLREETREEKIEDLRMNSNYVYMRKKVTSGDMVEIEVYPIWKCKHNMTRSKQKNESKESQKKLNKKNSEKKVIRLINTNFEKDDLFITLTYEDGYLPDEKTARKDIQNYIRRLKRYREKNGLPELKYIYSIGFENNPEHSKKIRIHHHIIINKMNRDEAENLWGRGRADSKRLKPDDFQLTGVAKYISNQGPERWSASRNLKKPKVSISRTGFTRRRALKLISNPGIFKDIFEKQFTDCTYKDYRAYYSDDSPGVYLYVRMRKRNDKNE</sequence>
<gene>
    <name evidence="3" type="ORF">FF104_08245</name>
</gene>
<dbReference type="EMBL" id="CP040626">
    <property type="protein sequence ID" value="QMW90954.1"/>
    <property type="molecule type" value="Genomic_DNA"/>
</dbReference>